<dbReference type="Pfam" id="PF05678">
    <property type="entry name" value="VQ"/>
    <property type="match status" value="1"/>
</dbReference>
<organism evidence="3 4">
    <name type="scientific">Nyssa sinensis</name>
    <dbReference type="NCBI Taxonomy" id="561372"/>
    <lineage>
        <taxon>Eukaryota</taxon>
        <taxon>Viridiplantae</taxon>
        <taxon>Streptophyta</taxon>
        <taxon>Embryophyta</taxon>
        <taxon>Tracheophyta</taxon>
        <taxon>Spermatophyta</taxon>
        <taxon>Magnoliopsida</taxon>
        <taxon>eudicotyledons</taxon>
        <taxon>Gunneridae</taxon>
        <taxon>Pentapetalae</taxon>
        <taxon>asterids</taxon>
        <taxon>Cornales</taxon>
        <taxon>Nyssaceae</taxon>
        <taxon>Nyssa</taxon>
    </lineage>
</organism>
<dbReference type="PANTHER" id="PTHR34794">
    <property type="entry name" value="EXPRESSED PROTEIN"/>
    <property type="match status" value="1"/>
</dbReference>
<protein>
    <recommendedName>
        <fullName evidence="2">VQ domain-containing protein</fullName>
    </recommendedName>
</protein>
<name>A0A5J5AMV8_9ASTE</name>
<dbReference type="InterPro" id="IPR039610">
    <property type="entry name" value="VQ29"/>
</dbReference>
<proteinExistence type="predicted"/>
<evidence type="ECO:0000313" key="4">
    <source>
        <dbReference type="Proteomes" id="UP000325577"/>
    </source>
</evidence>
<reference evidence="3 4" key="1">
    <citation type="submission" date="2019-09" db="EMBL/GenBank/DDBJ databases">
        <title>A chromosome-level genome assembly of the Chinese tupelo Nyssa sinensis.</title>
        <authorList>
            <person name="Yang X."/>
            <person name="Kang M."/>
            <person name="Yang Y."/>
            <person name="Xiong H."/>
            <person name="Wang M."/>
            <person name="Zhang Z."/>
            <person name="Wang Z."/>
            <person name="Wu H."/>
            <person name="Ma T."/>
            <person name="Liu J."/>
            <person name="Xi Z."/>
        </authorList>
    </citation>
    <scope>NUCLEOTIDE SEQUENCE [LARGE SCALE GENOMIC DNA]</scope>
    <source>
        <strain evidence="3">J267</strain>
        <tissue evidence="3">Leaf</tissue>
    </source>
</reference>
<dbReference type="OrthoDB" id="689462at2759"/>
<feature type="compositionally biased region" description="Low complexity" evidence="1">
    <location>
        <begin position="1"/>
        <end position="20"/>
    </location>
</feature>
<dbReference type="EMBL" id="CM018043">
    <property type="protein sequence ID" value="KAA8531548.1"/>
    <property type="molecule type" value="Genomic_DNA"/>
</dbReference>
<evidence type="ECO:0000256" key="1">
    <source>
        <dbReference type="SAM" id="MobiDB-lite"/>
    </source>
</evidence>
<feature type="domain" description="VQ" evidence="2">
    <location>
        <begin position="63"/>
        <end position="85"/>
    </location>
</feature>
<dbReference type="Proteomes" id="UP000325577">
    <property type="component" value="Linkage Group LG2"/>
</dbReference>
<dbReference type="PANTHER" id="PTHR34794:SF1">
    <property type="entry name" value="OS10G0101800 PROTEIN"/>
    <property type="match status" value="1"/>
</dbReference>
<evidence type="ECO:0000313" key="3">
    <source>
        <dbReference type="EMBL" id="KAA8531548.1"/>
    </source>
</evidence>
<keyword evidence="4" id="KW-1185">Reference proteome</keyword>
<dbReference type="InterPro" id="IPR008889">
    <property type="entry name" value="VQ"/>
</dbReference>
<feature type="region of interest" description="Disordered" evidence="1">
    <location>
        <begin position="1"/>
        <end position="43"/>
    </location>
</feature>
<evidence type="ECO:0000259" key="2">
    <source>
        <dbReference type="Pfam" id="PF05678"/>
    </source>
</evidence>
<accession>A0A5J5AMV8</accession>
<dbReference type="AlphaFoldDB" id="A0A5J5AMV8"/>
<sequence length="255" mass="28174">MESYSHSSSSSSTFLFLNSSQEEKKSRPPQPPVPSSYSSLHSVRKLPAKPWKKFIAPLPPTRPRVYKVDSINFKELVQKLTGAPELQSRRLQSVAPPPLSLSKTISDTDISTASPLQLLPSPPNKTPLSATFRDLMTETLNPKPRKFSDTNWAAVMSPLGFTLSPSSHACVVNSPAAQLEGTHGKSLEVSYISPWCKQCLRRSPTVKCKFYVEIGTAWDGYLSQLQCTTRKPAIGTSKCILQRLLEAEVLKEGME</sequence>
<gene>
    <name evidence="3" type="ORF">F0562_006257</name>
</gene>